<keyword evidence="2" id="KW-1185">Reference proteome</keyword>
<dbReference type="EMBL" id="CAJHOF010000047">
    <property type="protein sequence ID" value="CAD7289860.1"/>
    <property type="molecule type" value="Genomic_DNA"/>
</dbReference>
<sequence>MLGGAYGIIKSAKKLDKVDGEFVKSGNEISTSKIKDKDSAVNVANYEK</sequence>
<accession>A0ABM8QAQ9</accession>
<reference evidence="1 2" key="1">
    <citation type="submission" date="2020-11" db="EMBL/GenBank/DDBJ databases">
        <authorList>
            <person name="Peeters C."/>
        </authorList>
    </citation>
    <scope>NUCLEOTIDE SEQUENCE [LARGE SCALE GENOMIC DNA]</scope>
    <source>
        <strain evidence="1 2">LMG 7974</strain>
    </source>
</reference>
<name>A0ABM8QAQ9_9BACT</name>
<evidence type="ECO:0000313" key="1">
    <source>
        <dbReference type="EMBL" id="CAD7289860.1"/>
    </source>
</evidence>
<proteinExistence type="predicted"/>
<dbReference type="Proteomes" id="UP000789803">
    <property type="component" value="Unassembled WGS sequence"/>
</dbReference>
<protein>
    <submittedName>
        <fullName evidence="1">Uncharacterized protein</fullName>
    </submittedName>
</protein>
<organism evidence="1 2">
    <name type="scientific">Campylobacter majalis</name>
    <dbReference type="NCBI Taxonomy" id="2790656"/>
    <lineage>
        <taxon>Bacteria</taxon>
        <taxon>Pseudomonadati</taxon>
        <taxon>Campylobacterota</taxon>
        <taxon>Epsilonproteobacteria</taxon>
        <taxon>Campylobacterales</taxon>
        <taxon>Campylobacteraceae</taxon>
        <taxon>Campylobacter</taxon>
    </lineage>
</organism>
<gene>
    <name evidence="1" type="ORF">LMG7974_01946</name>
</gene>
<comment type="caution">
    <text evidence="1">The sequence shown here is derived from an EMBL/GenBank/DDBJ whole genome shotgun (WGS) entry which is preliminary data.</text>
</comment>
<evidence type="ECO:0000313" key="2">
    <source>
        <dbReference type="Proteomes" id="UP000789803"/>
    </source>
</evidence>